<feature type="domain" description="NadR/Ttd14 AAA" evidence="1">
    <location>
        <begin position="9"/>
        <end position="171"/>
    </location>
</feature>
<reference evidence="2 3" key="1">
    <citation type="journal article" date="2019" name="Int. J. Syst. Evol. Microbiol.">
        <title>The Global Catalogue of Microorganisms (GCM) 10K type strain sequencing project: providing services to taxonomists for standard genome sequencing and annotation.</title>
        <authorList>
            <consortium name="The Broad Institute Genomics Platform"/>
            <consortium name="The Broad Institute Genome Sequencing Center for Infectious Disease"/>
            <person name="Wu L."/>
            <person name="Ma J."/>
        </authorList>
    </citation>
    <scope>NUCLEOTIDE SEQUENCE [LARGE SCALE GENOMIC DNA]</scope>
    <source>
        <strain evidence="2 3">JCM 9383</strain>
    </source>
</reference>
<sequence length="180" mass="20371">MPENERFAVLTGGPGSGKSTLIDQLESMGFARSEEAGRGIIRDQAAIGGAALPWHDRQLFAELMLSWELRSYRLAEAATSTVLFDRGVPDVIGYLRVEGLPVPEHVHRAAREFRYRTQVFVAPPWPEIYVRDEERKQSPEVAERTYEAMVDAYTECGYELVELPRVSVRERAEFVVDLLS</sequence>
<proteinExistence type="predicted"/>
<evidence type="ECO:0000313" key="3">
    <source>
        <dbReference type="Proteomes" id="UP001500979"/>
    </source>
</evidence>
<comment type="caution">
    <text evidence="2">The sequence shown here is derived from an EMBL/GenBank/DDBJ whole genome shotgun (WGS) entry which is preliminary data.</text>
</comment>
<dbReference type="Gene3D" id="3.40.50.300">
    <property type="entry name" value="P-loop containing nucleotide triphosphate hydrolases"/>
    <property type="match status" value="1"/>
</dbReference>
<gene>
    <name evidence="2" type="ORF">GCM10010470_33290</name>
</gene>
<dbReference type="EMBL" id="BAAAUX010000014">
    <property type="protein sequence ID" value="GAA2795589.1"/>
    <property type="molecule type" value="Genomic_DNA"/>
</dbReference>
<dbReference type="Pfam" id="PF13521">
    <property type="entry name" value="AAA_28"/>
    <property type="match status" value="1"/>
</dbReference>
<dbReference type="SUPFAM" id="SSF52540">
    <property type="entry name" value="P-loop containing nucleoside triphosphate hydrolases"/>
    <property type="match status" value="1"/>
</dbReference>
<evidence type="ECO:0000259" key="1">
    <source>
        <dbReference type="Pfam" id="PF13521"/>
    </source>
</evidence>
<name>A0ABN3VDU5_9PSEU</name>
<dbReference type="Proteomes" id="UP001500979">
    <property type="component" value="Unassembled WGS sequence"/>
</dbReference>
<organism evidence="2 3">
    <name type="scientific">Saccharopolyspora taberi</name>
    <dbReference type="NCBI Taxonomy" id="60895"/>
    <lineage>
        <taxon>Bacteria</taxon>
        <taxon>Bacillati</taxon>
        <taxon>Actinomycetota</taxon>
        <taxon>Actinomycetes</taxon>
        <taxon>Pseudonocardiales</taxon>
        <taxon>Pseudonocardiaceae</taxon>
        <taxon>Saccharopolyspora</taxon>
    </lineage>
</organism>
<dbReference type="RefSeq" id="WP_344680633.1">
    <property type="nucleotide sequence ID" value="NZ_BAAAUX010000014.1"/>
</dbReference>
<accession>A0ABN3VDU5</accession>
<protein>
    <submittedName>
        <fullName evidence="2">AAA family ATPase</fullName>
    </submittedName>
</protein>
<keyword evidence="3" id="KW-1185">Reference proteome</keyword>
<dbReference type="InterPro" id="IPR027417">
    <property type="entry name" value="P-loop_NTPase"/>
</dbReference>
<evidence type="ECO:0000313" key="2">
    <source>
        <dbReference type="EMBL" id="GAA2795589.1"/>
    </source>
</evidence>
<dbReference type="InterPro" id="IPR038727">
    <property type="entry name" value="NadR/Ttd14_AAA_dom"/>
</dbReference>